<protein>
    <submittedName>
        <fullName evidence="1">Uncharacterized protein</fullName>
    </submittedName>
</protein>
<name>A0A0F6RKT9_MICAE</name>
<organism evidence="1 2">
    <name type="scientific">Microcystis aeruginosa NIES-2549</name>
    <dbReference type="NCBI Taxonomy" id="1641812"/>
    <lineage>
        <taxon>Bacteria</taxon>
        <taxon>Bacillati</taxon>
        <taxon>Cyanobacteriota</taxon>
        <taxon>Cyanophyceae</taxon>
        <taxon>Oscillatoriophycideae</taxon>
        <taxon>Chroococcales</taxon>
        <taxon>Microcystaceae</taxon>
        <taxon>Microcystis</taxon>
    </lineage>
</organism>
<evidence type="ECO:0000313" key="2">
    <source>
        <dbReference type="Proteomes" id="UP000034103"/>
    </source>
</evidence>
<dbReference type="AlphaFoldDB" id="A0A0F6RKT9"/>
<gene>
    <name evidence="1" type="ORF">MYAER_1785</name>
</gene>
<accession>A0A0F6RKT9</accession>
<reference evidence="1 2" key="1">
    <citation type="journal article" date="2015" name="Genome Announc.">
        <title>Complete Genome Sequence of Microcystis aeruginosa NIES-2549, a Bloom-Forming Cyanobacterium from Lake Kasumigaura, Japan.</title>
        <authorList>
            <person name="Yamaguchi H."/>
            <person name="Suzuki S."/>
            <person name="Tanabe Y."/>
            <person name="Osana Y."/>
            <person name="Shimura Y."/>
            <person name="Ishida K."/>
            <person name="Kawachi M."/>
        </authorList>
    </citation>
    <scope>NUCLEOTIDE SEQUENCE [LARGE SCALE GENOMIC DNA]</scope>
    <source>
        <strain evidence="1 2">NIES-2549</strain>
    </source>
</reference>
<evidence type="ECO:0000313" key="1">
    <source>
        <dbReference type="EMBL" id="AKE64135.1"/>
    </source>
</evidence>
<proteinExistence type="predicted"/>
<dbReference type="HOGENOM" id="CLU_3345928_0_0_3"/>
<dbReference type="PATRIC" id="fig|1641812.3.peg.1841"/>
<dbReference type="Proteomes" id="UP000034103">
    <property type="component" value="Chromosome"/>
</dbReference>
<sequence>MIEFGYLYQGYTLTTMTKADVQIFMEKILPLSIEFAH</sequence>
<dbReference type="EMBL" id="CP011304">
    <property type="protein sequence ID" value="AKE64135.1"/>
    <property type="molecule type" value="Genomic_DNA"/>
</dbReference>